<reference evidence="2 3" key="1">
    <citation type="submission" date="2016-03" db="EMBL/GenBank/DDBJ databases">
        <authorList>
            <person name="Cho S.-Y."/>
            <person name="Lim S."/>
            <person name="Kim H."/>
            <person name="Soh E.H."/>
            <person name="Moon J.S."/>
        </authorList>
    </citation>
    <scope>NUCLEOTIDE SEQUENCE [LARGE SCALE GENOMIC DNA]</scope>
    <source>
        <strain evidence="2 3">KCTC 3810</strain>
    </source>
</reference>
<organism evidence="2 3">
    <name type="scientific">Exiguobacterium undae</name>
    <dbReference type="NCBI Taxonomy" id="169177"/>
    <lineage>
        <taxon>Bacteria</taxon>
        <taxon>Bacillati</taxon>
        <taxon>Bacillota</taxon>
        <taxon>Bacilli</taxon>
        <taxon>Bacillales</taxon>
        <taxon>Bacillales Family XII. Incertae Sedis</taxon>
        <taxon>Exiguobacterium</taxon>
    </lineage>
</organism>
<dbReference type="EMBL" id="LVVL01000001">
    <property type="protein sequence ID" value="OAN15705.1"/>
    <property type="molecule type" value="Genomic_DNA"/>
</dbReference>
<name>A0ABX2VBX3_9BACL</name>
<gene>
    <name evidence="2" type="ORF">A3783_07160</name>
</gene>
<feature type="transmembrane region" description="Helical" evidence="1">
    <location>
        <begin position="32"/>
        <end position="50"/>
    </location>
</feature>
<keyword evidence="1" id="KW-1133">Transmembrane helix</keyword>
<dbReference type="RefSeq" id="WP_028106513.1">
    <property type="nucleotide sequence ID" value="NZ_LVVL01000001.1"/>
</dbReference>
<keyword evidence="3" id="KW-1185">Reference proteome</keyword>
<feature type="transmembrane region" description="Helical" evidence="1">
    <location>
        <begin position="6"/>
        <end position="25"/>
    </location>
</feature>
<keyword evidence="1" id="KW-0472">Membrane</keyword>
<comment type="caution">
    <text evidence="2">The sequence shown here is derived from an EMBL/GenBank/DDBJ whole genome shotgun (WGS) entry which is preliminary data.</text>
</comment>
<evidence type="ECO:0000313" key="3">
    <source>
        <dbReference type="Proteomes" id="UP000078447"/>
    </source>
</evidence>
<proteinExistence type="predicted"/>
<protein>
    <submittedName>
        <fullName evidence="2">Uncharacterized protein</fullName>
    </submittedName>
</protein>
<keyword evidence="1" id="KW-0812">Transmembrane</keyword>
<accession>A0ABX2VBX3</accession>
<evidence type="ECO:0000256" key="1">
    <source>
        <dbReference type="SAM" id="Phobius"/>
    </source>
</evidence>
<sequence length="99" mass="11579">MDFLFMDFLFMGLLYAGILGVQYVLSSQKNVYLGAVVPLLFVAGMTWRYVNVESVSTMHYLLMTGFGLLCLIAEWDRGREVFRTNQEKEWNRIRIQDLK</sequence>
<dbReference type="Proteomes" id="UP000078447">
    <property type="component" value="Unassembled WGS sequence"/>
</dbReference>
<feature type="transmembrane region" description="Helical" evidence="1">
    <location>
        <begin position="56"/>
        <end position="75"/>
    </location>
</feature>
<evidence type="ECO:0000313" key="2">
    <source>
        <dbReference type="EMBL" id="OAN15705.1"/>
    </source>
</evidence>